<name>A0ABN3LIJ2_9ACTN</name>
<protein>
    <submittedName>
        <fullName evidence="1">Uncharacterized protein</fullName>
    </submittedName>
</protein>
<comment type="caution">
    <text evidence="1">The sequence shown here is derived from an EMBL/GenBank/DDBJ whole genome shotgun (WGS) entry which is preliminary data.</text>
</comment>
<sequence>MTTDAYLAVRCDADNPDEPDGQCGSEGHWPVRVDTHTELRRLLRTERGWHTRPGGRDICPDCWAVGRR</sequence>
<evidence type="ECO:0000313" key="1">
    <source>
        <dbReference type="EMBL" id="GAA2484932.1"/>
    </source>
</evidence>
<evidence type="ECO:0000313" key="2">
    <source>
        <dbReference type="Proteomes" id="UP001501358"/>
    </source>
</evidence>
<proteinExistence type="predicted"/>
<accession>A0ABN3LIJ2</accession>
<dbReference type="RefSeq" id="WP_344382954.1">
    <property type="nucleotide sequence ID" value="NZ_BAAATA010000009.1"/>
</dbReference>
<dbReference type="EMBL" id="BAAATA010000009">
    <property type="protein sequence ID" value="GAA2484932.1"/>
    <property type="molecule type" value="Genomic_DNA"/>
</dbReference>
<organism evidence="1 2">
    <name type="scientific">Streptomyces thermolineatus</name>
    <dbReference type="NCBI Taxonomy" id="44033"/>
    <lineage>
        <taxon>Bacteria</taxon>
        <taxon>Bacillati</taxon>
        <taxon>Actinomycetota</taxon>
        <taxon>Actinomycetes</taxon>
        <taxon>Kitasatosporales</taxon>
        <taxon>Streptomycetaceae</taxon>
        <taxon>Streptomyces</taxon>
    </lineage>
</organism>
<dbReference type="Proteomes" id="UP001501358">
    <property type="component" value="Unassembled WGS sequence"/>
</dbReference>
<keyword evidence="2" id="KW-1185">Reference proteome</keyword>
<reference evidence="1 2" key="1">
    <citation type="journal article" date="2019" name="Int. J. Syst. Evol. Microbiol.">
        <title>The Global Catalogue of Microorganisms (GCM) 10K type strain sequencing project: providing services to taxonomists for standard genome sequencing and annotation.</title>
        <authorList>
            <consortium name="The Broad Institute Genomics Platform"/>
            <consortium name="The Broad Institute Genome Sequencing Center for Infectious Disease"/>
            <person name="Wu L."/>
            <person name="Ma J."/>
        </authorList>
    </citation>
    <scope>NUCLEOTIDE SEQUENCE [LARGE SCALE GENOMIC DNA]</scope>
    <source>
        <strain evidence="1 2">JCM 6307</strain>
    </source>
</reference>
<gene>
    <name evidence="1" type="ORF">GCM10010406_21480</name>
</gene>